<feature type="compositionally biased region" description="Polar residues" evidence="1">
    <location>
        <begin position="62"/>
        <end position="72"/>
    </location>
</feature>
<dbReference type="AlphaFoldDB" id="E5ACE8"/>
<name>E5ACE8_LEPMJ</name>
<reference evidence="3" key="1">
    <citation type="journal article" date="2011" name="Nat. Commun.">
        <title>Effector diversification within compartments of the Leptosphaeria maculans genome affected by Repeat-Induced Point mutations.</title>
        <authorList>
            <person name="Rouxel T."/>
            <person name="Grandaubert J."/>
            <person name="Hane J.K."/>
            <person name="Hoede C."/>
            <person name="van de Wouw A.P."/>
            <person name="Couloux A."/>
            <person name="Dominguez V."/>
            <person name="Anthouard V."/>
            <person name="Bally P."/>
            <person name="Bourras S."/>
            <person name="Cozijnsen A.J."/>
            <person name="Ciuffetti L.M."/>
            <person name="Degrave A."/>
            <person name="Dilmaghani A."/>
            <person name="Duret L."/>
            <person name="Fudal I."/>
            <person name="Goodwin S.B."/>
            <person name="Gout L."/>
            <person name="Glaser N."/>
            <person name="Linglin J."/>
            <person name="Kema G.H.J."/>
            <person name="Lapalu N."/>
            <person name="Lawrence C.B."/>
            <person name="May K."/>
            <person name="Meyer M."/>
            <person name="Ollivier B."/>
            <person name="Poulain J."/>
            <person name="Schoch C.L."/>
            <person name="Simon A."/>
            <person name="Spatafora J.W."/>
            <person name="Stachowiak A."/>
            <person name="Turgeon B.G."/>
            <person name="Tyler B.M."/>
            <person name="Vincent D."/>
            <person name="Weissenbach J."/>
            <person name="Amselem J."/>
            <person name="Quesneville H."/>
            <person name="Oliver R.P."/>
            <person name="Wincker P."/>
            <person name="Balesdent M.-H."/>
            <person name="Howlett B.J."/>
        </authorList>
    </citation>
    <scope>NUCLEOTIDE SEQUENCE [LARGE SCALE GENOMIC DNA]</scope>
    <source>
        <strain evidence="3">JN3 / isolate v23.1.3 / race Av1-4-5-6-7-8</strain>
    </source>
</reference>
<organism evidence="2 3">
    <name type="scientific">Leptosphaeria maculans (strain JN3 / isolate v23.1.3 / race Av1-4-5-6-7-8)</name>
    <name type="common">Blackleg fungus</name>
    <name type="synonym">Phoma lingam</name>
    <dbReference type="NCBI Taxonomy" id="985895"/>
    <lineage>
        <taxon>Eukaryota</taxon>
        <taxon>Fungi</taxon>
        <taxon>Dikarya</taxon>
        <taxon>Ascomycota</taxon>
        <taxon>Pezizomycotina</taxon>
        <taxon>Dothideomycetes</taxon>
        <taxon>Pleosporomycetidae</taxon>
        <taxon>Pleosporales</taxon>
        <taxon>Pleosporineae</taxon>
        <taxon>Leptosphaeriaceae</taxon>
        <taxon>Plenodomus</taxon>
        <taxon>Plenodomus lingam/Leptosphaeria maculans species complex</taxon>
    </lineage>
</organism>
<proteinExistence type="predicted"/>
<protein>
    <submittedName>
        <fullName evidence="2">Predicted protein</fullName>
    </submittedName>
</protein>
<dbReference type="VEuPathDB" id="FungiDB:LEMA_P009370.1"/>
<dbReference type="Proteomes" id="UP000002668">
    <property type="component" value="Genome"/>
</dbReference>
<dbReference type="HOGENOM" id="CLU_1938551_0_0_1"/>
<accession>E5ACE8</accession>
<keyword evidence="3" id="KW-1185">Reference proteome</keyword>
<evidence type="ECO:0000313" key="2">
    <source>
        <dbReference type="EMBL" id="CBY02150.1"/>
    </source>
</evidence>
<evidence type="ECO:0000313" key="3">
    <source>
        <dbReference type="Proteomes" id="UP000002668"/>
    </source>
</evidence>
<feature type="region of interest" description="Disordered" evidence="1">
    <location>
        <begin position="55"/>
        <end position="100"/>
    </location>
</feature>
<dbReference type="InParanoid" id="E5ACE8"/>
<dbReference type="EMBL" id="FP929139">
    <property type="protein sequence ID" value="CBY02150.1"/>
    <property type="molecule type" value="Genomic_DNA"/>
</dbReference>
<sequence>MSTYQVYSDARNQSTVTQDVTPCFWHMSTLHRHIHVPTNLLRPLYPDIRATNGVGVGYPGSRLTTPRYQPQRFQGGKGAEKKGRIIPTARPPPPRQRFPRMTWSDRRLGQNTGTRVEAASIHTRYTWIRR</sequence>
<evidence type="ECO:0000256" key="1">
    <source>
        <dbReference type="SAM" id="MobiDB-lite"/>
    </source>
</evidence>
<gene>
    <name evidence="2" type="ORF">LEMA_P009370.1</name>
</gene>